<reference evidence="9 10" key="1">
    <citation type="submission" date="2019-12" db="EMBL/GenBank/DDBJ databases">
        <authorList>
            <person name="Dong K."/>
        </authorList>
    </citation>
    <scope>NUCLEOTIDE SEQUENCE [LARGE SCALE GENOMIC DNA]</scope>
    <source>
        <strain evidence="9 10">JCM 31225</strain>
    </source>
</reference>
<comment type="cofactor">
    <cofactor evidence="1">
        <name>FAD</name>
        <dbReference type="ChEBI" id="CHEBI:57692"/>
    </cofactor>
</comment>
<evidence type="ECO:0000313" key="9">
    <source>
        <dbReference type="EMBL" id="MVZ61933.1"/>
    </source>
</evidence>
<dbReference type="GO" id="GO:1903457">
    <property type="term" value="P:lactate catabolic process"/>
    <property type="evidence" value="ECO:0007669"/>
    <property type="project" value="TreeGrafter"/>
</dbReference>
<dbReference type="SUPFAM" id="SSF46548">
    <property type="entry name" value="alpha-helical ferredoxin"/>
    <property type="match status" value="1"/>
</dbReference>
<evidence type="ECO:0000256" key="1">
    <source>
        <dbReference type="ARBA" id="ARBA00001974"/>
    </source>
</evidence>
<evidence type="ECO:0000256" key="3">
    <source>
        <dbReference type="ARBA" id="ARBA00022723"/>
    </source>
</evidence>
<feature type="domain" description="FAD-binding PCMH-type" evidence="8">
    <location>
        <begin position="12"/>
        <end position="245"/>
    </location>
</feature>
<keyword evidence="6" id="KW-0408">Iron</keyword>
<evidence type="ECO:0000256" key="5">
    <source>
        <dbReference type="ARBA" id="ARBA00023002"/>
    </source>
</evidence>
<dbReference type="Pfam" id="PF13534">
    <property type="entry name" value="Fer4_17"/>
    <property type="match status" value="1"/>
</dbReference>
<keyword evidence="4" id="KW-0274">FAD</keyword>
<evidence type="ECO:0000259" key="8">
    <source>
        <dbReference type="PROSITE" id="PS51387"/>
    </source>
</evidence>
<keyword evidence="5" id="KW-0560">Oxidoreductase</keyword>
<evidence type="ECO:0000256" key="4">
    <source>
        <dbReference type="ARBA" id="ARBA00022827"/>
    </source>
</evidence>
<organism evidence="9 10">
    <name type="scientific">Sphingobacterium humi</name>
    <dbReference type="NCBI Taxonomy" id="1796905"/>
    <lineage>
        <taxon>Bacteria</taxon>
        <taxon>Pseudomonadati</taxon>
        <taxon>Bacteroidota</taxon>
        <taxon>Sphingobacteriia</taxon>
        <taxon>Sphingobacteriales</taxon>
        <taxon>Sphingobacteriaceae</taxon>
        <taxon>Sphingobacterium</taxon>
    </lineage>
</organism>
<name>A0A6N8KWU2_9SPHI</name>
<dbReference type="InterPro" id="IPR016164">
    <property type="entry name" value="FAD-linked_Oxase-like_C"/>
</dbReference>
<dbReference type="GO" id="GO:0051536">
    <property type="term" value="F:iron-sulfur cluster binding"/>
    <property type="evidence" value="ECO:0007669"/>
    <property type="project" value="UniProtKB-KW"/>
</dbReference>
<keyword evidence="3" id="KW-0479">Metal-binding</keyword>
<evidence type="ECO:0000256" key="6">
    <source>
        <dbReference type="ARBA" id="ARBA00023004"/>
    </source>
</evidence>
<dbReference type="SUPFAM" id="SSF56176">
    <property type="entry name" value="FAD-binding/transporter-associated domain-like"/>
    <property type="match status" value="1"/>
</dbReference>
<keyword evidence="10" id="KW-1185">Reference proteome</keyword>
<dbReference type="EMBL" id="WSQA01000005">
    <property type="protein sequence ID" value="MVZ61933.1"/>
    <property type="molecule type" value="Genomic_DNA"/>
</dbReference>
<dbReference type="Proteomes" id="UP000435036">
    <property type="component" value="Unassembled WGS sequence"/>
</dbReference>
<dbReference type="GO" id="GO:0004458">
    <property type="term" value="F:D-lactate dehydrogenase (cytochrome) activity"/>
    <property type="evidence" value="ECO:0007669"/>
    <property type="project" value="TreeGrafter"/>
</dbReference>
<dbReference type="Gene3D" id="3.30.70.2740">
    <property type="match status" value="1"/>
</dbReference>
<dbReference type="InterPro" id="IPR016166">
    <property type="entry name" value="FAD-bd_PCMH"/>
</dbReference>
<dbReference type="InterPro" id="IPR006094">
    <property type="entry name" value="Oxid_FAD_bind_N"/>
</dbReference>
<evidence type="ECO:0000256" key="2">
    <source>
        <dbReference type="ARBA" id="ARBA00022630"/>
    </source>
</evidence>
<accession>A0A6N8KWU2</accession>
<keyword evidence="7" id="KW-0411">Iron-sulfur</keyword>
<dbReference type="Pfam" id="PF02913">
    <property type="entry name" value="FAD-oxidase_C"/>
    <property type="match status" value="1"/>
</dbReference>
<dbReference type="InterPro" id="IPR036318">
    <property type="entry name" value="FAD-bd_PCMH-like_sf"/>
</dbReference>
<dbReference type="GO" id="GO:0008720">
    <property type="term" value="F:D-lactate dehydrogenase (NAD+) activity"/>
    <property type="evidence" value="ECO:0007669"/>
    <property type="project" value="TreeGrafter"/>
</dbReference>
<dbReference type="GO" id="GO:0071949">
    <property type="term" value="F:FAD binding"/>
    <property type="evidence" value="ECO:0007669"/>
    <property type="project" value="InterPro"/>
</dbReference>
<evidence type="ECO:0000256" key="7">
    <source>
        <dbReference type="ARBA" id="ARBA00023014"/>
    </source>
</evidence>
<dbReference type="PANTHER" id="PTHR11748:SF119">
    <property type="entry name" value="D-2-HYDROXYGLUTARATE DEHYDROGENASE"/>
    <property type="match status" value="1"/>
</dbReference>
<dbReference type="Gene3D" id="3.30.465.10">
    <property type="match status" value="2"/>
</dbReference>
<comment type="caution">
    <text evidence="9">The sequence shown here is derived from an EMBL/GenBank/DDBJ whole genome shotgun (WGS) entry which is preliminary data.</text>
</comment>
<evidence type="ECO:0000313" key="10">
    <source>
        <dbReference type="Proteomes" id="UP000435036"/>
    </source>
</evidence>
<dbReference type="PROSITE" id="PS00198">
    <property type="entry name" value="4FE4S_FER_1"/>
    <property type="match status" value="1"/>
</dbReference>
<dbReference type="InterPro" id="IPR016169">
    <property type="entry name" value="FAD-bd_PCMH_sub2"/>
</dbReference>
<dbReference type="GO" id="GO:0046872">
    <property type="term" value="F:metal ion binding"/>
    <property type="evidence" value="ECO:0007669"/>
    <property type="project" value="UniProtKB-KW"/>
</dbReference>
<dbReference type="InterPro" id="IPR004113">
    <property type="entry name" value="FAD-bd_oxidored_4_C"/>
</dbReference>
<dbReference type="PROSITE" id="PS51387">
    <property type="entry name" value="FAD_PCMH"/>
    <property type="match status" value="1"/>
</dbReference>
<sequence length="945" mass="105478">MRLAYATDASVYQETPLAVCIPHTEADLKKLILFAKKHRITLIPRTAGTSLAGQVVGNGIVVDVSRYFNQILEVNVEEQWAIVQPGVIRDDLNAYLKPLGLMFGPETSTASRAMVGGMIGNNSSGLHSIVWGDTRQNLLAAKVLLDDANLVEFRELSEVEYFQKLSQQSREGEIYRQMNELLTDKDNQDAIKAGYPKSEITRRNTGYALDMLSDTSQAFNFCRLLAGSEGTIGIITEAKIKLMPLPPKEIGLLCVHFHDMVECMRGNALALKHHPEASELVDKYILDFTVGHPTYQYNRFFIEGDPTALLIVEFRADTAEAIRVKAAQLTEALKAANLGYAYPLIEGVAQTNLVWDVRKAGLGLIRNLPGDSQPVNLIEDCAVSPEDLPDYVVDVQQLLAEEQVHASYYAHAGAGELHIEPFINLKTAEGRRQFRSILEKTTDLVLKYNGSLSGEHGDGRLRGEFIGKVLGEKVYQLLLQVKHIFDPNSIFNARKIVDTPAMDTHLRYDVVRDGKDIQTYFDFSKNESILRLAEKCSGSGDCRKTEITGGTMCPSFMATRDEKDTTRARANMLRQFLTNSNKQNRFDHEELKEVMDLCLSCKGCKTECPSSVDIAKMKAEFLQHYYDTNGSSFRSKLIANFTQSQKLGSYVAPIYNFFATNQITSGLIKAVVGFAPNRSLPKVHGTTLSAWVRKQQPSKQKRKVYLFSDEFTEYNDTEIGITAYKLLTALGYEVIIPKHLESGRTYLSKGFVKKAKVLANKNVALLGDVISAETPLLGIEPSAIITFRDEYVDLVEPTLKEKAQNLAKNALMIDEFLVQEMAAGRIHAEQFSNKAQKIKLHGHCYQKAFKLVDYTQQLLSLPANYEVEVIPSGCCGMAGSFGYEKEHFEVSQKVGELVLFPTLRKTGGEYLIAAAGTSCRHQIKDGVQRKSYHPVEIMYEALLEK</sequence>
<dbReference type="InterPro" id="IPR017900">
    <property type="entry name" value="4Fe4S_Fe_S_CS"/>
</dbReference>
<keyword evidence="2" id="KW-0285">Flavoprotein</keyword>
<dbReference type="AlphaFoldDB" id="A0A6N8KWU2"/>
<gene>
    <name evidence="9" type="ORF">GQF63_07880</name>
</gene>
<protein>
    <submittedName>
        <fullName evidence="9">FAD-binding protein</fullName>
    </submittedName>
</protein>
<dbReference type="OrthoDB" id="9767256at2"/>
<dbReference type="SUPFAM" id="SSF55103">
    <property type="entry name" value="FAD-linked oxidases, C-terminal domain"/>
    <property type="match status" value="1"/>
</dbReference>
<dbReference type="Pfam" id="PF01565">
    <property type="entry name" value="FAD_binding_4"/>
    <property type="match status" value="1"/>
</dbReference>
<proteinExistence type="predicted"/>
<dbReference type="PANTHER" id="PTHR11748">
    <property type="entry name" value="D-LACTATE DEHYDROGENASE"/>
    <property type="match status" value="1"/>
</dbReference>